<feature type="coiled-coil region" evidence="4">
    <location>
        <begin position="123"/>
        <end position="178"/>
    </location>
</feature>
<dbReference type="EMBL" id="CCFA01002191">
    <property type="protein sequence ID" value="CDS00201.1"/>
    <property type="molecule type" value="Genomic_DNA"/>
</dbReference>
<reference evidence="6" key="1">
    <citation type="submission" date="2014-06" db="EMBL/GenBank/DDBJ databases">
        <authorList>
            <person name="Berkman P.J."/>
        </authorList>
    </citation>
    <scope>NUCLEOTIDE SEQUENCE [LARGE SCALE GENOMIC DNA]</scope>
</reference>
<evidence type="ECO:0000256" key="1">
    <source>
        <dbReference type="ARBA" id="ARBA00004123"/>
    </source>
</evidence>
<organism evidence="5 6">
    <name type="scientific">Sporisorium scitamineum</name>
    <dbReference type="NCBI Taxonomy" id="49012"/>
    <lineage>
        <taxon>Eukaryota</taxon>
        <taxon>Fungi</taxon>
        <taxon>Dikarya</taxon>
        <taxon>Basidiomycota</taxon>
        <taxon>Ustilaginomycotina</taxon>
        <taxon>Ustilaginomycetes</taxon>
        <taxon>Ustilaginales</taxon>
        <taxon>Ustilaginaceae</taxon>
        <taxon>Sporisorium</taxon>
    </lineage>
</organism>
<evidence type="ECO:0000313" key="5">
    <source>
        <dbReference type="EMBL" id="CDS00201.1"/>
    </source>
</evidence>
<dbReference type="GO" id="GO:0000445">
    <property type="term" value="C:THO complex part of transcription export complex"/>
    <property type="evidence" value="ECO:0007669"/>
    <property type="project" value="TreeGrafter"/>
</dbReference>
<keyword evidence="6" id="KW-1185">Reference proteome</keyword>
<accession>A0A0F7RTQ3</accession>
<protein>
    <recommendedName>
        <fullName evidence="7">Fms interacting protein</fullName>
    </recommendedName>
</protein>
<keyword evidence="4" id="KW-0175">Coiled coil</keyword>
<evidence type="ECO:0000256" key="4">
    <source>
        <dbReference type="SAM" id="Coils"/>
    </source>
</evidence>
<dbReference type="InterPro" id="IPR019163">
    <property type="entry name" value="THO_Thoc5"/>
</dbReference>
<dbReference type="Pfam" id="PF09766">
    <property type="entry name" value="FmiP_Thoc5"/>
    <property type="match status" value="2"/>
</dbReference>
<comment type="similarity">
    <text evidence="2">Belongs to the THOC5 family.</text>
</comment>
<dbReference type="STRING" id="49012.A0A0F7RTQ3"/>
<dbReference type="PANTHER" id="PTHR13375:SF3">
    <property type="entry name" value="THO COMPLEX SUBUNIT 5 HOMOLOG"/>
    <property type="match status" value="1"/>
</dbReference>
<gene>
    <name evidence="5" type="primary">SSCI38010.1</name>
</gene>
<dbReference type="AlphaFoldDB" id="A0A0F7RTQ3"/>
<evidence type="ECO:0008006" key="7">
    <source>
        <dbReference type="Google" id="ProtNLM"/>
    </source>
</evidence>
<sequence>MPSTEEELKQALASLSELSDLKTVIEDDASDSASEEARAAALQLLATSTPLFSKLKRLNRRIYNDLQTQKTAVAEERAKVDTARLALQNLKYEESMLELEPTAEVEDDDGDLDDDHKLMLARLRFELKERKRLEAEKQTLQQDKTQVVKQNKDKKAKLEQAEKQLKDLLAAAQAVQAQFESF</sequence>
<evidence type="ECO:0000313" key="6">
    <source>
        <dbReference type="Proteomes" id="UP000242770"/>
    </source>
</evidence>
<dbReference type="GO" id="GO:0006406">
    <property type="term" value="P:mRNA export from nucleus"/>
    <property type="evidence" value="ECO:0007669"/>
    <property type="project" value="TreeGrafter"/>
</dbReference>
<dbReference type="Proteomes" id="UP000242770">
    <property type="component" value="Unassembled WGS sequence"/>
</dbReference>
<proteinExistence type="inferred from homology"/>
<keyword evidence="3" id="KW-0539">Nucleus</keyword>
<name>A0A0F7RTQ3_9BASI</name>
<evidence type="ECO:0000256" key="2">
    <source>
        <dbReference type="ARBA" id="ARBA00008044"/>
    </source>
</evidence>
<dbReference type="GO" id="GO:0003729">
    <property type="term" value="F:mRNA binding"/>
    <property type="evidence" value="ECO:0007669"/>
    <property type="project" value="TreeGrafter"/>
</dbReference>
<dbReference type="PANTHER" id="PTHR13375">
    <property type="entry name" value="FMS INTERACTING PROTEIN"/>
    <property type="match status" value="1"/>
</dbReference>
<evidence type="ECO:0000256" key="3">
    <source>
        <dbReference type="ARBA" id="ARBA00023242"/>
    </source>
</evidence>
<comment type="subcellular location">
    <subcellularLocation>
        <location evidence="1">Nucleus</location>
    </subcellularLocation>
</comment>